<evidence type="ECO:0000313" key="1">
    <source>
        <dbReference type="EMBL" id="PIX74180.1"/>
    </source>
</evidence>
<gene>
    <name evidence="1" type="ORF">COZ39_00830</name>
</gene>
<organism evidence="1 2">
    <name type="scientific">Candidatus Roizmanbacteria bacterium CG_4_10_14_3_um_filter_33_21</name>
    <dbReference type="NCBI Taxonomy" id="1974830"/>
    <lineage>
        <taxon>Bacteria</taxon>
        <taxon>Candidatus Roizmaniibacteriota</taxon>
    </lineage>
</organism>
<protein>
    <recommendedName>
        <fullName evidence="3">Dephospho-CoA kinase</fullName>
    </recommendedName>
</protein>
<evidence type="ECO:0000313" key="2">
    <source>
        <dbReference type="Proteomes" id="UP000229708"/>
    </source>
</evidence>
<proteinExistence type="predicted"/>
<dbReference type="AlphaFoldDB" id="A0A2M7M0X6"/>
<dbReference type="PANTHER" id="PTHR41930:SF1">
    <property type="entry name" value="DEPHOSPHO-COA KINASE"/>
    <property type="match status" value="1"/>
</dbReference>
<name>A0A2M7M0X6_9BACT</name>
<dbReference type="Proteomes" id="UP000229708">
    <property type="component" value="Unassembled WGS sequence"/>
</dbReference>
<evidence type="ECO:0008006" key="3">
    <source>
        <dbReference type="Google" id="ProtNLM"/>
    </source>
</evidence>
<dbReference type="SUPFAM" id="SSF52540">
    <property type="entry name" value="P-loop containing nucleoside triphosphate hydrolases"/>
    <property type="match status" value="1"/>
</dbReference>
<accession>A0A2M7M0X6</accession>
<dbReference type="InterPro" id="IPR027417">
    <property type="entry name" value="P-loop_NTPase"/>
</dbReference>
<dbReference type="Gene3D" id="3.40.50.300">
    <property type="entry name" value="P-loop containing nucleotide triphosphate hydrolases"/>
    <property type="match status" value="1"/>
</dbReference>
<dbReference type="EMBL" id="PFJI01000040">
    <property type="protein sequence ID" value="PIX74180.1"/>
    <property type="molecule type" value="Genomic_DNA"/>
</dbReference>
<sequence length="211" mass="23922">MHPIFFGIVGQIASGKGEVVKILTEKYGFVSFNLSSILHKILEEKGIINFTRVDLQDLGDKLRKEEGEGVLAKRAIKYFCHSRVGGNLDWIPVFMGMTKKQTKMTKKVVIEGIRNPAEVKFLRTLPNFKLIAVKAKKAVRFRRLRKRGKSWDPKTWKDFLVVDRRDKGIGQKGYGQQVGKCVKMADEKIQNNGNLKKLESNISNLLSSSSL</sequence>
<comment type="caution">
    <text evidence="1">The sequence shown here is derived from an EMBL/GenBank/DDBJ whole genome shotgun (WGS) entry which is preliminary data.</text>
</comment>
<reference evidence="2" key="1">
    <citation type="submission" date="2017-09" db="EMBL/GenBank/DDBJ databases">
        <title>Depth-based differentiation of microbial function through sediment-hosted aquifers and enrichment of novel symbionts in the deep terrestrial subsurface.</title>
        <authorList>
            <person name="Probst A.J."/>
            <person name="Ladd B."/>
            <person name="Jarett J.K."/>
            <person name="Geller-Mcgrath D.E."/>
            <person name="Sieber C.M.K."/>
            <person name="Emerson J.B."/>
            <person name="Anantharaman K."/>
            <person name="Thomas B.C."/>
            <person name="Malmstrom R."/>
            <person name="Stieglmeier M."/>
            <person name="Klingl A."/>
            <person name="Woyke T."/>
            <person name="Ryan C.M."/>
            <person name="Banfield J.F."/>
        </authorList>
    </citation>
    <scope>NUCLEOTIDE SEQUENCE [LARGE SCALE GENOMIC DNA]</scope>
</reference>
<dbReference type="PANTHER" id="PTHR41930">
    <property type="entry name" value="UPF0200 PROTEIN MJ1399"/>
    <property type="match status" value="1"/>
</dbReference>